<organism evidence="3 4">
    <name type="scientific">Tetrabaena socialis</name>
    <dbReference type="NCBI Taxonomy" id="47790"/>
    <lineage>
        <taxon>Eukaryota</taxon>
        <taxon>Viridiplantae</taxon>
        <taxon>Chlorophyta</taxon>
        <taxon>core chlorophytes</taxon>
        <taxon>Chlorophyceae</taxon>
        <taxon>CS clade</taxon>
        <taxon>Chlamydomonadales</taxon>
        <taxon>Tetrabaenaceae</taxon>
        <taxon>Tetrabaena</taxon>
    </lineage>
</organism>
<reference evidence="3 4" key="1">
    <citation type="journal article" date="2017" name="Mol. Biol. Evol.">
        <title>The 4-celled Tetrabaena socialis nuclear genome reveals the essential components for genetic control of cell number at the origin of multicellularity in the volvocine lineage.</title>
        <authorList>
            <person name="Featherston J."/>
            <person name="Arakaki Y."/>
            <person name="Hanschen E.R."/>
            <person name="Ferris P.J."/>
            <person name="Michod R.E."/>
            <person name="Olson B.J.S.C."/>
            <person name="Nozaki H."/>
            <person name="Durand P.M."/>
        </authorList>
    </citation>
    <scope>NUCLEOTIDE SEQUENCE [LARGE SCALE GENOMIC DNA]</scope>
    <source>
        <strain evidence="3 4">NIES-571</strain>
    </source>
</reference>
<feature type="compositionally biased region" description="Low complexity" evidence="2">
    <location>
        <begin position="789"/>
        <end position="804"/>
    </location>
</feature>
<feature type="region of interest" description="Disordered" evidence="2">
    <location>
        <begin position="621"/>
        <end position="643"/>
    </location>
</feature>
<feature type="coiled-coil region" evidence="1">
    <location>
        <begin position="166"/>
        <end position="228"/>
    </location>
</feature>
<accession>A0A2J8A3Y3</accession>
<feature type="compositionally biased region" description="Low complexity" evidence="2">
    <location>
        <begin position="973"/>
        <end position="1015"/>
    </location>
</feature>
<name>A0A2J8A3Y3_9CHLO</name>
<evidence type="ECO:0000256" key="2">
    <source>
        <dbReference type="SAM" id="MobiDB-lite"/>
    </source>
</evidence>
<evidence type="ECO:0000256" key="1">
    <source>
        <dbReference type="SAM" id="Coils"/>
    </source>
</evidence>
<sequence length="1045" mass="110459">MMQPEYVIVTCDYEARVHAGHNAQLRAAQNGGERKVVLLRQQHAQELASRDMDLALAKEEGSKLKQEMAAWRKKAILAKLRLASAEDSAQLVQTELSTSKDIIGTLTDAREEVLQCNKALQEQVEFLTGLCRGQHRSKVQQQGELASTSAEAQQLHEQLLQSHALAEHMAQQVEAERAALAAARRQADALQAQLDQEQAALRAQLADSAALRAECSQLRASLEAEQEARCAADAHAGKLGSALSLRGAELQAAEQRLARHVQGSADRDEQRAQEAQRLKAADDAVIEELRHCITQLKERLAAARLESDEELRRQLAKLERETLLREKLEADCEQHRQRLREEQDTHSNALAQHRRQVIDTDAELQLLQDKLAAAERKASARAAQILELEASMERSNQHLGQQVTSKDAVVVALQGQLDQQRRKAHTVPPVPCLKQLEHKEAEVRDAQETHTRQLEQLQRRLAEQEAYAREQEAGLRQKVESARLQATHAGSTEAQTQQRLAELQAALSSRDEQLRQLQGARAAEAAQRDERGRELQGTLFSRDEQLHQLQVARAAEAAQLEERARGLQAAHAAEVARLEARVRQLEQQVAVAPSPAEPPRNQVRAAAAVVDRLMDHLLAGDGLAGGGMGAIDEDEEEEEERGPSADLIISMSQQHLPQGRAAQGSQQPGGTAPPAPLPVQGARAGEEPACGVAGPSGAAAAAAAGVPAAAAKAGHGKRALANNAEGEERPAGKGRGRKAAKGSDGHSAAAPKAAPDPVPAAAEDDEAPAELPQVDAAPAGRQASRRRAAQSGQARAKAMAAALAESSDNETRDAETPGFELKGPKAPRHAPRAAAKQSQRAKAGEAAVAADDAEAAEPLPTLPSPGEAAAAPAKGRGRQARGTKGGQSEDPKPSDPDAGPSGSGRAGAAPADGPALPPAARGGEAQKLQALAMPPPWNVAERPGAGAAAAAEGVWGVGSATQDVDLHASQQPTQQAGGSQPATQPQPAQQPAASRIVAATAGPAAAGPDASRALPASSQISIFSQSLRAYEPQLAKNPLGALNPK</sequence>
<feature type="region of interest" description="Disordered" evidence="2">
    <location>
        <begin position="655"/>
        <end position="688"/>
    </location>
</feature>
<gene>
    <name evidence="3" type="ORF">TSOC_006327</name>
</gene>
<evidence type="ECO:0000313" key="3">
    <source>
        <dbReference type="EMBL" id="PNH07224.1"/>
    </source>
</evidence>
<evidence type="ECO:0000313" key="4">
    <source>
        <dbReference type="Proteomes" id="UP000236333"/>
    </source>
</evidence>
<keyword evidence="4" id="KW-1185">Reference proteome</keyword>
<feature type="coiled-coil region" evidence="1">
    <location>
        <begin position="286"/>
        <end position="384"/>
    </location>
</feature>
<feature type="compositionally biased region" description="Low complexity" evidence="2">
    <location>
        <begin position="939"/>
        <end position="960"/>
    </location>
</feature>
<feature type="coiled-coil region" evidence="1">
    <location>
        <begin position="436"/>
        <end position="474"/>
    </location>
</feature>
<feature type="region of interest" description="Disordered" evidence="2">
    <location>
        <begin position="707"/>
        <end position="1015"/>
    </location>
</feature>
<dbReference type="Proteomes" id="UP000236333">
    <property type="component" value="Unassembled WGS sequence"/>
</dbReference>
<feature type="compositionally biased region" description="Low complexity" evidence="2">
    <location>
        <begin position="906"/>
        <end position="923"/>
    </location>
</feature>
<dbReference type="EMBL" id="PGGS01000191">
    <property type="protein sequence ID" value="PNH07224.1"/>
    <property type="molecule type" value="Genomic_DNA"/>
</dbReference>
<keyword evidence="1" id="KW-0175">Coiled coil</keyword>
<dbReference type="AlphaFoldDB" id="A0A2J8A3Y3"/>
<protein>
    <submittedName>
        <fullName evidence="3">Uncharacterized protein</fullName>
    </submittedName>
</protein>
<feature type="compositionally biased region" description="Low complexity" evidence="2">
    <location>
        <begin position="832"/>
        <end position="850"/>
    </location>
</feature>
<comment type="caution">
    <text evidence="3">The sequence shown here is derived from an EMBL/GenBank/DDBJ whole genome shotgun (WGS) entry which is preliminary data.</text>
</comment>
<feature type="compositionally biased region" description="Acidic residues" evidence="2">
    <location>
        <begin position="631"/>
        <end position="640"/>
    </location>
</feature>
<feature type="compositionally biased region" description="Low complexity" evidence="2">
    <location>
        <begin position="748"/>
        <end position="761"/>
    </location>
</feature>
<dbReference type="OrthoDB" id="547140at2759"/>
<proteinExistence type="predicted"/>